<evidence type="ECO:0000256" key="2">
    <source>
        <dbReference type="ARBA" id="ARBA00022692"/>
    </source>
</evidence>
<evidence type="ECO:0000256" key="3">
    <source>
        <dbReference type="ARBA" id="ARBA00022989"/>
    </source>
</evidence>
<evidence type="ECO:0000313" key="9">
    <source>
        <dbReference type="Proteomes" id="UP000195602"/>
    </source>
</evidence>
<evidence type="ECO:0000256" key="4">
    <source>
        <dbReference type="ARBA" id="ARBA00023136"/>
    </source>
</evidence>
<dbReference type="Proteomes" id="UP000195602">
    <property type="component" value="Unassembled WGS sequence"/>
</dbReference>
<evidence type="ECO:0000259" key="7">
    <source>
        <dbReference type="Pfam" id="PF03151"/>
    </source>
</evidence>
<feature type="compositionally biased region" description="Low complexity" evidence="5">
    <location>
        <begin position="141"/>
        <end position="155"/>
    </location>
</feature>
<accession>A0AA91Q586</accession>
<evidence type="ECO:0000256" key="5">
    <source>
        <dbReference type="SAM" id="MobiDB-lite"/>
    </source>
</evidence>
<evidence type="ECO:0000256" key="1">
    <source>
        <dbReference type="ARBA" id="ARBA00004141"/>
    </source>
</evidence>
<evidence type="ECO:0000256" key="6">
    <source>
        <dbReference type="SAM" id="Phobius"/>
    </source>
</evidence>
<keyword evidence="2 6" id="KW-0812">Transmembrane</keyword>
<dbReference type="Pfam" id="PF03151">
    <property type="entry name" value="TPT"/>
    <property type="match status" value="1"/>
</dbReference>
<dbReference type="AlphaFoldDB" id="A0AA91Q586"/>
<comment type="caution">
    <text evidence="8">The sequence shown here is derived from an EMBL/GenBank/DDBJ whole genome shotgun (WGS) entry which is preliminary data.</text>
</comment>
<feature type="domain" description="Sugar phosphate transporter" evidence="7">
    <location>
        <begin position="211"/>
        <end position="315"/>
    </location>
</feature>
<feature type="transmembrane region" description="Helical" evidence="6">
    <location>
        <begin position="292"/>
        <end position="313"/>
    </location>
</feature>
<proteinExistence type="predicted"/>
<protein>
    <submittedName>
        <fullName evidence="8">Transporter</fullName>
    </submittedName>
</protein>
<sequence>MFLKILPLGLLQFASKYFSLSATSLIPVATVATMKALSPMLLVFGYRVVYGVHIPMLTYLSLTPLLAGVIMMILVDPDQKSKQEKQSVLVSSFEGKNVEGLIYSALSAVFMASQQMYGKELITWDSRTKANPASLVLNTDPSRPASPAPLGSPSSNHFESKSNLGTLPYSMSDLKLDQQAQAHSRYVNEYQKGRTYTNPFAKLAPTRLTKKPDKFTVIFYISVIGFIFSFAGFVIYELFNILHSIGDPSHFKGTLESTQDLVLVLTLIVLDSLSHFCQSSLSFILLGSIHALSYSIASMMKRIVIIFVGLLFVESSGNDSSNKWFGKISTSQLQGLCLISLGLYCYDRWGSRSVKENRR</sequence>
<dbReference type="EMBL" id="LYUB02000001">
    <property type="protein sequence ID" value="OVF11141.1"/>
    <property type="molecule type" value="Genomic_DNA"/>
</dbReference>
<comment type="subcellular location">
    <subcellularLocation>
        <location evidence="1">Membrane</location>
        <topology evidence="1">Multi-pass membrane protein</topology>
    </subcellularLocation>
</comment>
<dbReference type="PANTHER" id="PTHR11132">
    <property type="entry name" value="SOLUTE CARRIER FAMILY 35"/>
    <property type="match status" value="1"/>
</dbReference>
<name>A0AA91Q586_CLALS</name>
<evidence type="ECO:0000313" key="8">
    <source>
        <dbReference type="EMBL" id="OVF11141.1"/>
    </source>
</evidence>
<reference evidence="8 9" key="1">
    <citation type="submission" date="2017-04" db="EMBL/GenBank/DDBJ databases">
        <title>Draft genome of the yeast Clavispora lusitaniae type strain CBS 6936.</title>
        <authorList>
            <person name="Durrens P."/>
            <person name="Klopp C."/>
            <person name="Biteau N."/>
            <person name="Fitton-Ouhabi V."/>
            <person name="Dementhon K."/>
            <person name="Accoceberry I."/>
            <person name="Sherman D.J."/>
            <person name="Noel T."/>
        </authorList>
    </citation>
    <scope>NUCLEOTIDE SEQUENCE [LARGE SCALE GENOMIC DNA]</scope>
    <source>
        <strain evidence="8 9">CBS 6936</strain>
    </source>
</reference>
<organism evidence="8 9">
    <name type="scientific">Clavispora lusitaniae</name>
    <name type="common">Candida lusitaniae</name>
    <dbReference type="NCBI Taxonomy" id="36911"/>
    <lineage>
        <taxon>Eukaryota</taxon>
        <taxon>Fungi</taxon>
        <taxon>Dikarya</taxon>
        <taxon>Ascomycota</taxon>
        <taxon>Saccharomycotina</taxon>
        <taxon>Pichiomycetes</taxon>
        <taxon>Metschnikowiaceae</taxon>
        <taxon>Clavispora</taxon>
    </lineage>
</organism>
<feature type="region of interest" description="Disordered" evidence="5">
    <location>
        <begin position="135"/>
        <end position="159"/>
    </location>
</feature>
<dbReference type="KEGG" id="clus:A9F13_01g06072"/>
<dbReference type="GO" id="GO:0016020">
    <property type="term" value="C:membrane"/>
    <property type="evidence" value="ECO:0007669"/>
    <property type="project" value="UniProtKB-SubCell"/>
</dbReference>
<keyword evidence="3 6" id="KW-1133">Transmembrane helix</keyword>
<dbReference type="InterPro" id="IPR004853">
    <property type="entry name" value="Sugar_P_trans_dom"/>
</dbReference>
<feature type="transmembrane region" description="Helical" evidence="6">
    <location>
        <begin position="56"/>
        <end position="75"/>
    </location>
</feature>
<gene>
    <name evidence="8" type="ORF">A9F13_01g06072</name>
</gene>
<keyword evidence="4 6" id="KW-0472">Membrane</keyword>
<dbReference type="InterPro" id="IPR050186">
    <property type="entry name" value="TPT_transporter"/>
</dbReference>
<feature type="transmembrane region" description="Helical" evidence="6">
    <location>
        <begin position="217"/>
        <end position="241"/>
    </location>
</feature>